<dbReference type="SMART" id="SM00028">
    <property type="entry name" value="TPR"/>
    <property type="match status" value="6"/>
</dbReference>
<feature type="repeat" description="TPR" evidence="3">
    <location>
        <begin position="93"/>
        <end position="126"/>
    </location>
</feature>
<feature type="repeat" description="TPR" evidence="3">
    <location>
        <begin position="331"/>
        <end position="364"/>
    </location>
</feature>
<proteinExistence type="predicted"/>
<dbReference type="AlphaFoldDB" id="A0A3D9HI16"/>
<dbReference type="EMBL" id="QRDX01000003">
    <property type="protein sequence ID" value="RED48901.1"/>
    <property type="molecule type" value="Genomic_DNA"/>
</dbReference>
<dbReference type="Pfam" id="PF07719">
    <property type="entry name" value="TPR_2"/>
    <property type="match status" value="1"/>
</dbReference>
<dbReference type="Gene3D" id="1.25.40.10">
    <property type="entry name" value="Tetratricopeptide repeat domain"/>
    <property type="match status" value="3"/>
</dbReference>
<dbReference type="PANTHER" id="PTHR12558">
    <property type="entry name" value="CELL DIVISION CYCLE 16,23,27"/>
    <property type="match status" value="1"/>
</dbReference>
<name>A0A3D9HI16_9FLAO</name>
<evidence type="ECO:0000313" key="6">
    <source>
        <dbReference type="Proteomes" id="UP000256629"/>
    </source>
</evidence>
<sequence>MSLRETEGPYDSFLMLIMKHRLYIVLFFFGIFLVPQGYYAQVDFNKTPDDDLGNVEDQFQECFYEAMKQKGIENYDRAVESLLKCIELDQSVPVLYFELGKSYSKLKNFGAAEDALKKAIDKDPDNEWFLDELYGFYILQNEYDKALKIVKQLVKYHPDYKEDLASLYMRMEKYNDALKILDELDAVHGISLSRDIKRNSIYELTGRKKDQIKNLEQRIDDNPEKESNYLALIYRYSQNNQKEKAFETAKELLKINPNSQKVHLALYKFYLDEDEPEKAIESMKIVVKSTQIKPEAKLKVLTDFVNFAGENPEYEPDLMEATTLVEGTNNSKTLSGLGQYYLAKGNKAKALENFEAALKLEPNNFGLSKNVMLLYLDLNKFDLANEKTRKALENYPSQPLLYLMCGVSYNELNKPQEAIEILEIGLDYIIDDTKMESDFYTQLSKAHALLGNTTKAKTFSDKAKQLQNTN</sequence>
<dbReference type="Pfam" id="PF14559">
    <property type="entry name" value="TPR_19"/>
    <property type="match status" value="1"/>
</dbReference>
<dbReference type="InterPro" id="IPR011990">
    <property type="entry name" value="TPR-like_helical_dom_sf"/>
</dbReference>
<reference evidence="5 6" key="1">
    <citation type="submission" date="2018-07" db="EMBL/GenBank/DDBJ databases">
        <title>Genomic Encyclopedia of Type Strains, Phase III (KMG-III): the genomes of soil and plant-associated and newly described type strains.</title>
        <authorList>
            <person name="Whitman W."/>
        </authorList>
    </citation>
    <scope>NUCLEOTIDE SEQUENCE [LARGE SCALE GENOMIC DNA]</scope>
    <source>
        <strain evidence="5 6">CECT 8487</strain>
    </source>
</reference>
<dbReference type="Proteomes" id="UP000256629">
    <property type="component" value="Unassembled WGS sequence"/>
</dbReference>
<organism evidence="5 6">
    <name type="scientific">Seonamhaeicola aphaedonensis</name>
    <dbReference type="NCBI Taxonomy" id="1461338"/>
    <lineage>
        <taxon>Bacteria</taxon>
        <taxon>Pseudomonadati</taxon>
        <taxon>Bacteroidota</taxon>
        <taxon>Flavobacteriia</taxon>
        <taxon>Flavobacteriales</taxon>
        <taxon>Flavobacteriaceae</taxon>
    </lineage>
</organism>
<protein>
    <submittedName>
        <fullName evidence="5">Tetratricopeptide repeat protein</fullName>
    </submittedName>
</protein>
<evidence type="ECO:0000313" key="5">
    <source>
        <dbReference type="EMBL" id="RED48901.1"/>
    </source>
</evidence>
<dbReference type="PANTHER" id="PTHR12558:SF47">
    <property type="entry name" value="LIPOPOLYSACCHARIDE ASSEMBLY PROTEIN B"/>
    <property type="match status" value="1"/>
</dbReference>
<dbReference type="PROSITE" id="PS50293">
    <property type="entry name" value="TPR_REGION"/>
    <property type="match status" value="1"/>
</dbReference>
<keyword evidence="1" id="KW-0677">Repeat</keyword>
<feature type="transmembrane region" description="Helical" evidence="4">
    <location>
        <begin position="21"/>
        <end position="39"/>
    </location>
</feature>
<gene>
    <name evidence="5" type="ORF">DFQ02_103232</name>
</gene>
<keyword evidence="4" id="KW-1133">Transmembrane helix</keyword>
<evidence type="ECO:0000256" key="3">
    <source>
        <dbReference type="PROSITE-ProRule" id="PRU00339"/>
    </source>
</evidence>
<keyword evidence="4" id="KW-0472">Membrane</keyword>
<keyword evidence="4" id="KW-0812">Transmembrane</keyword>
<keyword evidence="2 3" id="KW-0802">TPR repeat</keyword>
<keyword evidence="6" id="KW-1185">Reference proteome</keyword>
<dbReference type="InterPro" id="IPR019734">
    <property type="entry name" value="TPR_rpt"/>
</dbReference>
<dbReference type="SUPFAM" id="SSF81901">
    <property type="entry name" value="HCP-like"/>
    <property type="match status" value="1"/>
</dbReference>
<evidence type="ECO:0000256" key="1">
    <source>
        <dbReference type="ARBA" id="ARBA00022737"/>
    </source>
</evidence>
<dbReference type="Pfam" id="PF13181">
    <property type="entry name" value="TPR_8"/>
    <property type="match status" value="1"/>
</dbReference>
<comment type="caution">
    <text evidence="5">The sequence shown here is derived from an EMBL/GenBank/DDBJ whole genome shotgun (WGS) entry which is preliminary data.</text>
</comment>
<dbReference type="InterPro" id="IPR013105">
    <property type="entry name" value="TPR_2"/>
</dbReference>
<dbReference type="SUPFAM" id="SSF48452">
    <property type="entry name" value="TPR-like"/>
    <property type="match status" value="1"/>
</dbReference>
<dbReference type="PROSITE" id="PS50005">
    <property type="entry name" value="TPR"/>
    <property type="match status" value="2"/>
</dbReference>
<evidence type="ECO:0000256" key="4">
    <source>
        <dbReference type="SAM" id="Phobius"/>
    </source>
</evidence>
<accession>A0A3D9HI16</accession>
<evidence type="ECO:0000256" key="2">
    <source>
        <dbReference type="ARBA" id="ARBA00022803"/>
    </source>
</evidence>